<organism evidence="1 2">
    <name type="scientific">Candidatus Neoehrlichia procyonis str. RAC413</name>
    <dbReference type="NCBI Taxonomy" id="1359163"/>
    <lineage>
        <taxon>Bacteria</taxon>
        <taxon>Pseudomonadati</taxon>
        <taxon>Pseudomonadota</taxon>
        <taxon>Alphaproteobacteria</taxon>
        <taxon>Rickettsiales</taxon>
        <taxon>Anaplasmataceae</taxon>
        <taxon>Candidatus Neoehrlichia</taxon>
    </lineage>
</organism>
<dbReference type="EMBL" id="LANX01000001">
    <property type="protein sequence ID" value="KJV68853.1"/>
    <property type="molecule type" value="Genomic_DNA"/>
</dbReference>
<dbReference type="Pfam" id="PF06199">
    <property type="entry name" value="Phage_tail_2"/>
    <property type="match status" value="1"/>
</dbReference>
<reference evidence="1 2" key="1">
    <citation type="submission" date="2015-02" db="EMBL/GenBank/DDBJ databases">
        <title>Genome Sequencing of Rickettsiales.</title>
        <authorList>
            <person name="Daugherty S.C."/>
            <person name="Su Q."/>
            <person name="Abolude K."/>
            <person name="Beier-Sexton M."/>
            <person name="Carlyon J.A."/>
            <person name="Carter R."/>
            <person name="Day N.P."/>
            <person name="Dumler S.J."/>
            <person name="Dyachenko V."/>
            <person name="Godinez A."/>
            <person name="Kurtti T.J."/>
            <person name="Lichay M."/>
            <person name="Mullins K.E."/>
            <person name="Ott S."/>
            <person name="Pappas-Brown V."/>
            <person name="Paris D.H."/>
            <person name="Patel P."/>
            <person name="Richards A.L."/>
            <person name="Sadzewicz L."/>
            <person name="Sears K."/>
            <person name="Seidman D."/>
            <person name="Sengamalay N."/>
            <person name="Stenos J."/>
            <person name="Tallon L.J."/>
            <person name="Vincent G."/>
            <person name="Fraser C.M."/>
            <person name="Munderloh U."/>
            <person name="Dunning-Hotopp J.C."/>
        </authorList>
    </citation>
    <scope>NUCLEOTIDE SEQUENCE [LARGE SCALE GENOMIC DNA]</scope>
    <source>
        <strain evidence="1 2">RAC413</strain>
    </source>
</reference>
<dbReference type="Proteomes" id="UP000033562">
    <property type="component" value="Unassembled WGS sequence"/>
</dbReference>
<dbReference type="AlphaFoldDB" id="A0A0F3NLB0"/>
<evidence type="ECO:0000313" key="2">
    <source>
        <dbReference type="Proteomes" id="UP000033562"/>
    </source>
</evidence>
<protein>
    <submittedName>
        <fullName evidence="1">Uncharacterized protein</fullName>
    </submittedName>
</protein>
<dbReference type="OrthoDB" id="7162798at2"/>
<accession>A0A0F3NLB0</accession>
<keyword evidence="2" id="KW-1185">Reference proteome</keyword>
<dbReference type="STRING" id="1359163.NLO413_0221"/>
<sequence length="127" mass="15274">MTILFKFKDLEGNFIFLHNIKNIRFTLRNKNDDIKSIYSLGWKNILENSGDKHIVIKINGILDYEIADRLLRQYSFNNSMMECELIFYNKEKVLIKCVIELYERYYEVSRFDDFYITLVSTGKVTYI</sequence>
<dbReference type="InterPro" id="IPR011855">
    <property type="entry name" value="Phgtail_TP901_1"/>
</dbReference>
<name>A0A0F3NLB0_9RICK</name>
<comment type="caution">
    <text evidence="1">The sequence shown here is derived from an EMBL/GenBank/DDBJ whole genome shotgun (WGS) entry which is preliminary data.</text>
</comment>
<dbReference type="RefSeq" id="WP_045808692.1">
    <property type="nucleotide sequence ID" value="NZ_LANX01000001.1"/>
</dbReference>
<evidence type="ECO:0000313" key="1">
    <source>
        <dbReference type="EMBL" id="KJV68853.1"/>
    </source>
</evidence>
<proteinExistence type="predicted"/>
<gene>
    <name evidence="1" type="ORF">NLO413_0221</name>
</gene>